<dbReference type="SUPFAM" id="SSF55469">
    <property type="entry name" value="FMN-dependent nitroreductase-like"/>
    <property type="match status" value="1"/>
</dbReference>
<dbReference type="RefSeq" id="WP_110391615.1">
    <property type="nucleotide sequence ID" value="NZ_CALCOA010000174.1"/>
</dbReference>
<keyword evidence="3 5" id="KW-0521">NADP</keyword>
<comment type="cofactor">
    <cofactor evidence="5">
        <name>FMN</name>
        <dbReference type="ChEBI" id="CHEBI:58210"/>
    </cofactor>
</comment>
<dbReference type="Gene3D" id="3.40.109.10">
    <property type="entry name" value="NADH Oxidase"/>
    <property type="match status" value="1"/>
</dbReference>
<proteinExistence type="inferred from homology"/>
<evidence type="ECO:0000313" key="7">
    <source>
        <dbReference type="EMBL" id="PXX76755.1"/>
    </source>
</evidence>
<dbReference type="InterPro" id="IPR023936">
    <property type="entry name" value="RutE-like"/>
</dbReference>
<dbReference type="Proteomes" id="UP000247555">
    <property type="component" value="Unassembled WGS sequence"/>
</dbReference>
<evidence type="ECO:0000256" key="3">
    <source>
        <dbReference type="ARBA" id="ARBA00022857"/>
    </source>
</evidence>
<comment type="caution">
    <text evidence="7">The sequence shown here is derived from an EMBL/GenBank/DDBJ whole genome shotgun (WGS) entry which is preliminary data.</text>
</comment>
<dbReference type="InterPro" id="IPR050461">
    <property type="entry name" value="Nitroreductase_HadB/RutE"/>
</dbReference>
<keyword evidence="4 5" id="KW-0560">Oxidoreductase</keyword>
<keyword evidence="5" id="KW-0520">NAD</keyword>
<evidence type="ECO:0000256" key="2">
    <source>
        <dbReference type="ARBA" id="ARBA00022643"/>
    </source>
</evidence>
<evidence type="ECO:0000256" key="1">
    <source>
        <dbReference type="ARBA" id="ARBA00022630"/>
    </source>
</evidence>
<dbReference type="PANTHER" id="PTHR43543:SF1">
    <property type="entry name" value="MALONIC SEMIALDEHYDE REDUCTASE RUTE-RELATED"/>
    <property type="match status" value="1"/>
</dbReference>
<evidence type="ECO:0000256" key="4">
    <source>
        <dbReference type="ARBA" id="ARBA00023002"/>
    </source>
</evidence>
<organism evidence="7 8">
    <name type="scientific">Rivihabitans pingtungensis</name>
    <dbReference type="NCBI Taxonomy" id="1054498"/>
    <lineage>
        <taxon>Bacteria</taxon>
        <taxon>Pseudomonadati</taxon>
        <taxon>Pseudomonadota</taxon>
        <taxon>Betaproteobacteria</taxon>
        <taxon>Neisseriales</taxon>
        <taxon>Aquaspirillaceae</taxon>
        <taxon>Rivihabitans</taxon>
    </lineage>
</organism>
<evidence type="ECO:0000313" key="8">
    <source>
        <dbReference type="Proteomes" id="UP000247555"/>
    </source>
</evidence>
<sequence>MATPLPDAALEQLFTQARSLHRFTDQPVSDAVIESLYELLKWGPTAFNGQPARYVFVRGADAKARLAPTLSGSNRDKTLAAPVTVIVAYDREFHERLPELFPAFDARGVFAKAPELIEPSARTSATLQAGYLILAARALGLDAGPMTGFDADAVDQAFFADKRLHSLLLVNLGYGVREGAAPRGPRLAFDEVAHIV</sequence>
<evidence type="ECO:0000259" key="6">
    <source>
        <dbReference type="Pfam" id="PF00881"/>
    </source>
</evidence>
<dbReference type="GO" id="GO:0016491">
    <property type="term" value="F:oxidoreductase activity"/>
    <property type="evidence" value="ECO:0007669"/>
    <property type="project" value="UniProtKB-UniRule"/>
</dbReference>
<dbReference type="OrthoDB" id="9784375at2"/>
<name>A0A318KLI2_9NEIS</name>
<keyword evidence="2 5" id="KW-0288">FMN</keyword>
<dbReference type="HAMAP" id="MF_01204">
    <property type="entry name" value="Oxidoreductase_RutE_HadB"/>
    <property type="match status" value="1"/>
</dbReference>
<dbReference type="InterPro" id="IPR029479">
    <property type="entry name" value="Nitroreductase"/>
</dbReference>
<dbReference type="NCBIfam" id="NF003768">
    <property type="entry name" value="PRK05365.1"/>
    <property type="match status" value="1"/>
</dbReference>
<dbReference type="EMBL" id="QJKI01000021">
    <property type="protein sequence ID" value="PXX76755.1"/>
    <property type="molecule type" value="Genomic_DNA"/>
</dbReference>
<dbReference type="Pfam" id="PF00881">
    <property type="entry name" value="Nitroreductase"/>
    <property type="match status" value="1"/>
</dbReference>
<comment type="similarity">
    <text evidence="5">Belongs to the nitroreductase family. HadB/RutE subfamily.</text>
</comment>
<dbReference type="CDD" id="cd02148">
    <property type="entry name" value="RutE-like"/>
    <property type="match status" value="1"/>
</dbReference>
<dbReference type="PANTHER" id="PTHR43543">
    <property type="entry name" value="MALONIC SEMIALDEHYDE REDUCTASE RUTE-RELATED"/>
    <property type="match status" value="1"/>
</dbReference>
<reference evidence="7 8" key="1">
    <citation type="submission" date="2018-05" db="EMBL/GenBank/DDBJ databases">
        <title>Genomic Encyclopedia of Type Strains, Phase IV (KMG-IV): sequencing the most valuable type-strain genomes for metagenomic binning, comparative biology and taxonomic classification.</title>
        <authorList>
            <person name="Goeker M."/>
        </authorList>
    </citation>
    <scope>NUCLEOTIDE SEQUENCE [LARGE SCALE GENOMIC DNA]</scope>
    <source>
        <strain evidence="7 8">DSM 29661</strain>
    </source>
</reference>
<accession>A0A318KLI2</accession>
<keyword evidence="1 5" id="KW-0285">Flavoprotein</keyword>
<dbReference type="InterPro" id="IPR000415">
    <property type="entry name" value="Nitroreductase-like"/>
</dbReference>
<gene>
    <name evidence="7" type="ORF">DFR34_1219</name>
</gene>
<dbReference type="EC" id="1.-.-.-" evidence="5"/>
<keyword evidence="8" id="KW-1185">Reference proteome</keyword>
<dbReference type="AlphaFoldDB" id="A0A318KLI2"/>
<feature type="domain" description="Nitroreductase" evidence="6">
    <location>
        <begin position="16"/>
        <end position="174"/>
    </location>
</feature>
<protein>
    <recommendedName>
        <fullName evidence="5">Putative NADH dehydrogenase/NAD(P)H nitroreductase DFR34_1219</fullName>
        <ecNumber evidence="5">1.-.-.-</ecNumber>
    </recommendedName>
</protein>
<evidence type="ECO:0000256" key="5">
    <source>
        <dbReference type="HAMAP-Rule" id="MF_01204"/>
    </source>
</evidence>